<dbReference type="Proteomes" id="UP000678393">
    <property type="component" value="Unassembled WGS sequence"/>
</dbReference>
<dbReference type="AlphaFoldDB" id="A0A8S3YLF7"/>
<dbReference type="InterPro" id="IPR047155">
    <property type="entry name" value="COMMD4/6/7/8"/>
</dbReference>
<dbReference type="GO" id="GO:0045892">
    <property type="term" value="P:negative regulation of DNA-templated transcription"/>
    <property type="evidence" value="ECO:0007669"/>
    <property type="project" value="TreeGrafter"/>
</dbReference>
<name>A0A8S3YLF7_9EUPU</name>
<evidence type="ECO:0000259" key="1">
    <source>
        <dbReference type="PROSITE" id="PS51269"/>
    </source>
</evidence>
<proteinExistence type="predicted"/>
<evidence type="ECO:0000313" key="2">
    <source>
        <dbReference type="EMBL" id="CAG5115910.1"/>
    </source>
</evidence>
<accession>A0A8S3YLF7</accession>
<dbReference type="PROSITE" id="PS51269">
    <property type="entry name" value="COMM"/>
    <property type="match status" value="1"/>
</dbReference>
<gene>
    <name evidence="2" type="ORF">CUNI_LOCUS1468</name>
</gene>
<dbReference type="InterPro" id="IPR017920">
    <property type="entry name" value="COMM"/>
</dbReference>
<reference evidence="2" key="1">
    <citation type="submission" date="2021-04" db="EMBL/GenBank/DDBJ databases">
        <authorList>
            <consortium name="Molecular Ecology Group"/>
        </authorList>
    </citation>
    <scope>NUCLEOTIDE SEQUENCE</scope>
</reference>
<feature type="domain" description="COMM" evidence="1">
    <location>
        <begin position="134"/>
        <end position="201"/>
    </location>
</feature>
<dbReference type="Pfam" id="PF07258">
    <property type="entry name" value="COMM_domain"/>
    <property type="match status" value="1"/>
</dbReference>
<keyword evidence="3" id="KW-1185">Reference proteome</keyword>
<dbReference type="OrthoDB" id="76101at2759"/>
<sequence>MASTFHFTKETPPDSMFSDFQALNKFKKELFDQLVQIAFQFLLEPSKSVRLMTQLEEFAEENGVVIGALRNVFKSLVSLPNSALKKSLSAAQLQEDLQTLGLSEDKSQALVSQYEANLAALSRGALGQTLMVNQLVDIEWKFGVTASSSELDKVGNTFLQLKLVINTGNGTKNVFLELTLPQFYSFLHEMEKAKASLEYLG</sequence>
<dbReference type="PANTHER" id="PTHR16231">
    <property type="entry name" value="COMM DOMAIN-CONTAINING PROTEIN 4-8 FAMILY MEMBER"/>
    <property type="match status" value="1"/>
</dbReference>
<protein>
    <recommendedName>
        <fullName evidence="1">COMM domain-containing protein</fullName>
    </recommendedName>
</protein>
<dbReference type="GO" id="GO:0051059">
    <property type="term" value="F:NF-kappaB binding"/>
    <property type="evidence" value="ECO:0007669"/>
    <property type="project" value="TreeGrafter"/>
</dbReference>
<dbReference type="Pfam" id="PF21672">
    <property type="entry name" value="COMM_HN"/>
    <property type="match status" value="1"/>
</dbReference>
<organism evidence="2 3">
    <name type="scientific">Candidula unifasciata</name>
    <dbReference type="NCBI Taxonomy" id="100452"/>
    <lineage>
        <taxon>Eukaryota</taxon>
        <taxon>Metazoa</taxon>
        <taxon>Spiralia</taxon>
        <taxon>Lophotrochozoa</taxon>
        <taxon>Mollusca</taxon>
        <taxon>Gastropoda</taxon>
        <taxon>Heterobranchia</taxon>
        <taxon>Euthyneura</taxon>
        <taxon>Panpulmonata</taxon>
        <taxon>Eupulmonata</taxon>
        <taxon>Stylommatophora</taxon>
        <taxon>Helicina</taxon>
        <taxon>Helicoidea</taxon>
        <taxon>Geomitridae</taxon>
        <taxon>Candidula</taxon>
    </lineage>
</organism>
<dbReference type="PANTHER" id="PTHR16231:SF2">
    <property type="entry name" value="COMM DOMAIN-CONTAINING PROTEIN 7"/>
    <property type="match status" value="1"/>
</dbReference>
<comment type="caution">
    <text evidence="2">The sequence shown here is derived from an EMBL/GenBank/DDBJ whole genome shotgun (WGS) entry which is preliminary data.</text>
</comment>
<dbReference type="EMBL" id="CAJHNH020000180">
    <property type="protein sequence ID" value="CAG5115910.1"/>
    <property type="molecule type" value="Genomic_DNA"/>
</dbReference>
<dbReference type="GO" id="GO:0033209">
    <property type="term" value="P:tumor necrosis factor-mediated signaling pathway"/>
    <property type="evidence" value="ECO:0007669"/>
    <property type="project" value="TreeGrafter"/>
</dbReference>
<evidence type="ECO:0000313" key="3">
    <source>
        <dbReference type="Proteomes" id="UP000678393"/>
    </source>
</evidence>